<keyword evidence="2" id="KW-1185">Reference proteome</keyword>
<name>A0AAW1VY72_RUBAR</name>
<accession>A0AAW1VY72</accession>
<comment type="caution">
    <text evidence="1">The sequence shown here is derived from an EMBL/GenBank/DDBJ whole genome shotgun (WGS) entry which is preliminary data.</text>
</comment>
<protein>
    <submittedName>
        <fullName evidence="1">Uncharacterized protein</fullName>
    </submittedName>
</protein>
<organism evidence="1 2">
    <name type="scientific">Rubus argutus</name>
    <name type="common">Southern blackberry</name>
    <dbReference type="NCBI Taxonomy" id="59490"/>
    <lineage>
        <taxon>Eukaryota</taxon>
        <taxon>Viridiplantae</taxon>
        <taxon>Streptophyta</taxon>
        <taxon>Embryophyta</taxon>
        <taxon>Tracheophyta</taxon>
        <taxon>Spermatophyta</taxon>
        <taxon>Magnoliopsida</taxon>
        <taxon>eudicotyledons</taxon>
        <taxon>Gunneridae</taxon>
        <taxon>Pentapetalae</taxon>
        <taxon>rosids</taxon>
        <taxon>fabids</taxon>
        <taxon>Rosales</taxon>
        <taxon>Rosaceae</taxon>
        <taxon>Rosoideae</taxon>
        <taxon>Rosoideae incertae sedis</taxon>
        <taxon>Rubus</taxon>
    </lineage>
</organism>
<dbReference type="Proteomes" id="UP001457282">
    <property type="component" value="Unassembled WGS sequence"/>
</dbReference>
<dbReference type="EMBL" id="JBEDUW010000007">
    <property type="protein sequence ID" value="KAK9911425.1"/>
    <property type="molecule type" value="Genomic_DNA"/>
</dbReference>
<evidence type="ECO:0000313" key="2">
    <source>
        <dbReference type="Proteomes" id="UP001457282"/>
    </source>
</evidence>
<reference evidence="1 2" key="1">
    <citation type="journal article" date="2023" name="G3 (Bethesda)">
        <title>A chromosome-length genome assembly and annotation of blackberry (Rubus argutus, cv. 'Hillquist').</title>
        <authorList>
            <person name="Bruna T."/>
            <person name="Aryal R."/>
            <person name="Dudchenko O."/>
            <person name="Sargent D.J."/>
            <person name="Mead D."/>
            <person name="Buti M."/>
            <person name="Cavallini A."/>
            <person name="Hytonen T."/>
            <person name="Andres J."/>
            <person name="Pham M."/>
            <person name="Weisz D."/>
            <person name="Mascagni F."/>
            <person name="Usai G."/>
            <person name="Natali L."/>
            <person name="Bassil N."/>
            <person name="Fernandez G.E."/>
            <person name="Lomsadze A."/>
            <person name="Armour M."/>
            <person name="Olukolu B."/>
            <person name="Poorten T."/>
            <person name="Britton C."/>
            <person name="Davik J."/>
            <person name="Ashrafi H."/>
            <person name="Aiden E.L."/>
            <person name="Borodovsky M."/>
            <person name="Worthington M."/>
        </authorList>
    </citation>
    <scope>NUCLEOTIDE SEQUENCE [LARGE SCALE GENOMIC DNA]</scope>
    <source>
        <strain evidence="1">PI 553951</strain>
    </source>
</reference>
<sequence length="68" mass="7397">MSLVQWASHSGCLVEFLNTSVLNDVVKNEEVVATTSFVVSRSPRPPVWVAAWSYGIVSGIWESASSNN</sequence>
<proteinExistence type="predicted"/>
<dbReference type="AlphaFoldDB" id="A0AAW1VY72"/>
<evidence type="ECO:0000313" key="1">
    <source>
        <dbReference type="EMBL" id="KAK9911425.1"/>
    </source>
</evidence>
<gene>
    <name evidence="1" type="ORF">M0R45_035334</name>
</gene>